<feature type="domain" description="Glycosyltransferase subfamily 4-like N-terminal" evidence="1">
    <location>
        <begin position="53"/>
        <end position="167"/>
    </location>
</feature>
<accession>A0A6J4MY82</accession>
<proteinExistence type="predicted"/>
<dbReference type="EC" id="2.4.1.-" evidence="2"/>
<dbReference type="CDD" id="cd03801">
    <property type="entry name" value="GT4_PimA-like"/>
    <property type="match status" value="1"/>
</dbReference>
<reference evidence="2" key="1">
    <citation type="submission" date="2020-02" db="EMBL/GenBank/DDBJ databases">
        <authorList>
            <person name="Meier V. D."/>
        </authorList>
    </citation>
    <scope>NUCLEOTIDE SEQUENCE</scope>
    <source>
        <strain evidence="2">AVDCRST_MAG89</strain>
    </source>
</reference>
<organism evidence="2">
    <name type="scientific">uncultured Gemmatimonadota bacterium</name>
    <dbReference type="NCBI Taxonomy" id="203437"/>
    <lineage>
        <taxon>Bacteria</taxon>
        <taxon>Pseudomonadati</taxon>
        <taxon>Gemmatimonadota</taxon>
        <taxon>environmental samples</taxon>
    </lineage>
</organism>
<dbReference type="SUPFAM" id="SSF53756">
    <property type="entry name" value="UDP-Glycosyltransferase/glycogen phosphorylase"/>
    <property type="match status" value="1"/>
</dbReference>
<evidence type="ECO:0000313" key="2">
    <source>
        <dbReference type="EMBL" id="CAA9369827.1"/>
    </source>
</evidence>
<dbReference type="PANTHER" id="PTHR45947:SF3">
    <property type="entry name" value="SULFOQUINOVOSYL TRANSFERASE SQD2"/>
    <property type="match status" value="1"/>
</dbReference>
<protein>
    <submittedName>
        <fullName evidence="2">Glycosyl transferase, group 1 family protein( )</fullName>
        <ecNumber evidence="2">2.4.1.-</ecNumber>
    </submittedName>
</protein>
<keyword evidence="2" id="KW-0328">Glycosyltransferase</keyword>
<sequence length="393" mass="42468">MRILYVSHSFPLPGDPLSNVGGMQRVAQGLHAALGEHPGVELHSRLLETSWKQTPRRMPGFMAGLLREIPRVVKREKIDVVLHSSMVTASTTAVLGNAIRRAGALSAAIPVGRDVTLPTPGYQWFVPKVLKGLDLVFPISRATGQECLARGLSPAKMHVVPCGVDVDLFGAPRDRRAARRELLKSIGESAGTVGDDALILVSVGRHQERKGFTWFTEQVMPTLPGNVIYLITGEGPMTPQIQGAIDRHRLHGNVRLLGKVSEEMLLKLYRGADLFVMPNIHVKGDIEGFGVVMLEAGLCGMPVIAADLEGISDVIREGENGHLVPSQDAEAFRALVLRYRADRALVAQASSRAAAYTASHFSWSAIADTFVRILSQHTRTTGTVPAELARAAG</sequence>
<dbReference type="Pfam" id="PF13692">
    <property type="entry name" value="Glyco_trans_1_4"/>
    <property type="match status" value="1"/>
</dbReference>
<dbReference type="GO" id="GO:0016757">
    <property type="term" value="F:glycosyltransferase activity"/>
    <property type="evidence" value="ECO:0007669"/>
    <property type="project" value="UniProtKB-KW"/>
</dbReference>
<dbReference type="Pfam" id="PF13439">
    <property type="entry name" value="Glyco_transf_4"/>
    <property type="match status" value="1"/>
</dbReference>
<dbReference type="InterPro" id="IPR050194">
    <property type="entry name" value="Glycosyltransferase_grp1"/>
</dbReference>
<dbReference type="InterPro" id="IPR028098">
    <property type="entry name" value="Glyco_trans_4-like_N"/>
</dbReference>
<dbReference type="PANTHER" id="PTHR45947">
    <property type="entry name" value="SULFOQUINOVOSYL TRANSFERASE SQD2"/>
    <property type="match status" value="1"/>
</dbReference>
<dbReference type="AlphaFoldDB" id="A0A6J4MY82"/>
<dbReference type="Gene3D" id="3.40.50.2000">
    <property type="entry name" value="Glycogen Phosphorylase B"/>
    <property type="match status" value="2"/>
</dbReference>
<gene>
    <name evidence="2" type="ORF">AVDCRST_MAG89-4487</name>
</gene>
<dbReference type="EMBL" id="CADCTV010000941">
    <property type="protein sequence ID" value="CAA9369827.1"/>
    <property type="molecule type" value="Genomic_DNA"/>
</dbReference>
<keyword evidence="2" id="KW-0808">Transferase</keyword>
<name>A0A6J4MY82_9BACT</name>
<evidence type="ECO:0000259" key="1">
    <source>
        <dbReference type="Pfam" id="PF13439"/>
    </source>
</evidence>